<comment type="caution">
    <text evidence="3">The sequence shown here is derived from an EMBL/GenBank/DDBJ whole genome shotgun (WGS) entry which is preliminary data.</text>
</comment>
<feature type="signal peptide" evidence="1">
    <location>
        <begin position="1"/>
        <end position="37"/>
    </location>
</feature>
<dbReference type="RefSeq" id="WP_023399248.1">
    <property type="nucleotide sequence ID" value="NZ_AUSV01000037.1"/>
</dbReference>
<protein>
    <recommendedName>
        <fullName evidence="2">Dockerin domain-containing protein</fullName>
    </recommendedName>
</protein>
<keyword evidence="1" id="KW-0732">Signal</keyword>
<dbReference type="PROSITE" id="PS00018">
    <property type="entry name" value="EF_HAND_1"/>
    <property type="match status" value="2"/>
</dbReference>
<gene>
    <name evidence="3" type="ORF">PL2TA16_03370</name>
</gene>
<dbReference type="Gene3D" id="2.60.40.4130">
    <property type="match status" value="1"/>
</dbReference>
<dbReference type="CDD" id="cd14254">
    <property type="entry name" value="Dockerin_II"/>
    <property type="match status" value="1"/>
</dbReference>
<dbReference type="PROSITE" id="PS51766">
    <property type="entry name" value="DOCKERIN"/>
    <property type="match status" value="1"/>
</dbReference>
<feature type="domain" description="Dockerin" evidence="2">
    <location>
        <begin position="634"/>
        <end position="698"/>
    </location>
</feature>
<dbReference type="GO" id="GO:0000272">
    <property type="term" value="P:polysaccharide catabolic process"/>
    <property type="evidence" value="ECO:0007669"/>
    <property type="project" value="InterPro"/>
</dbReference>
<feature type="chain" id="PRO_5004718184" description="Dockerin domain-containing protein" evidence="1">
    <location>
        <begin position="38"/>
        <end position="700"/>
    </location>
</feature>
<evidence type="ECO:0000259" key="2">
    <source>
        <dbReference type="PROSITE" id="PS51766"/>
    </source>
</evidence>
<dbReference type="SUPFAM" id="SSF63446">
    <property type="entry name" value="Type I dockerin domain"/>
    <property type="match status" value="1"/>
</dbReference>
<dbReference type="Proteomes" id="UP000017820">
    <property type="component" value="Unassembled WGS sequence"/>
</dbReference>
<dbReference type="AlphaFoldDB" id="V4HYX3"/>
<dbReference type="EMBL" id="AUSV01000037">
    <property type="protein sequence ID" value="ESP93149.1"/>
    <property type="molecule type" value="Genomic_DNA"/>
</dbReference>
<organism evidence="3 4">
    <name type="scientific">Pseudoalteromonas luteoviolacea (strain 2ta16)</name>
    <dbReference type="NCBI Taxonomy" id="1353533"/>
    <lineage>
        <taxon>Bacteria</taxon>
        <taxon>Pseudomonadati</taxon>
        <taxon>Pseudomonadota</taxon>
        <taxon>Gammaproteobacteria</taxon>
        <taxon>Alteromonadales</taxon>
        <taxon>Pseudoalteromonadaceae</taxon>
        <taxon>Pseudoalteromonas</taxon>
    </lineage>
</organism>
<sequence>MQSKLNNQSKKKVFSPVKSACSLALMSILATPLVSHASTPTKIGTERLVSAAPMVGDVAETTSVVELNDGKYVATWHVKNSGDGRTSIRGQIFSQGDEPIGNAFSIASINSTATNVRTMRNNVSPLNDGGFLVSWEDTDAIDSSKSAIQAARFAADGSKVSTFTIAASVSRYNKSSHAVLKNGNTAVIWQNENVGNDSEIFVKIFDQDLNVVKNTFSATSSEAGEQKYGAISALENGGFVLTWQGQGDDVYSRVFNSNYQYSGSAVKVNTTTGGAQGFADVTGLKDGGYVVVWETQSNEHILGSDRYIYTQRFNANGSKNGVETKANTYSGTHMHPVIKGNKTGGYLVSWASRDQDGGLWGVYAREYQPDGTADGSPFRVNTYTQGSQMYPNTALIGNGEFVVTWSDLDRESVHVQKFTFNEAPTYALSATLPSIAVFEGDTIELPLTAKGAGIYGIDTVMTVNDPLVASFNGGSYGEFLPTAERLSIPLGIADNQWDGALSLKAPYQAKTGEGLYGTATLLAHKPGTVNIDLQSQFTGDDGNYVYQGQVNYSITVLESVVLSGNVADLGITGDYSQVTIFINGEAVQVNPDGSFSLKVGLGNVTIAVNAPGFLSAEKQITLAPNQADMNFGDIALVAGDSNGDNSIDIGDLTQLLGAYRTVSTDPSFTPAADFNRDNKINLQDLTLLGKNFGKQGPQAL</sequence>
<dbReference type="InterPro" id="IPR002105">
    <property type="entry name" value="Dockerin_1_rpt"/>
</dbReference>
<dbReference type="InterPro" id="IPR016134">
    <property type="entry name" value="Dockerin_dom"/>
</dbReference>
<proteinExistence type="predicted"/>
<dbReference type="InterPro" id="IPR036439">
    <property type="entry name" value="Dockerin_dom_sf"/>
</dbReference>
<dbReference type="Pfam" id="PF00404">
    <property type="entry name" value="Dockerin_1"/>
    <property type="match status" value="1"/>
</dbReference>
<dbReference type="GeneID" id="29922581"/>
<dbReference type="GO" id="GO:0004553">
    <property type="term" value="F:hydrolase activity, hydrolyzing O-glycosyl compounds"/>
    <property type="evidence" value="ECO:0007669"/>
    <property type="project" value="InterPro"/>
</dbReference>
<reference evidence="3 4" key="1">
    <citation type="submission" date="2013-07" db="EMBL/GenBank/DDBJ databases">
        <title>Draft genome sequence of Pseudoalteromonas luteoviolacea 2ta16.</title>
        <authorList>
            <person name="Allen E.E."/>
            <person name="Azam F."/>
            <person name="Podell S."/>
        </authorList>
    </citation>
    <scope>NUCLEOTIDE SEQUENCE [LARGE SCALE GENOMIC DNA]</scope>
    <source>
        <strain evidence="3 4">2ta16</strain>
    </source>
</reference>
<evidence type="ECO:0000313" key="3">
    <source>
        <dbReference type="EMBL" id="ESP93149.1"/>
    </source>
</evidence>
<evidence type="ECO:0000313" key="4">
    <source>
        <dbReference type="Proteomes" id="UP000017820"/>
    </source>
</evidence>
<accession>V4HYX3</accession>
<dbReference type="InterPro" id="IPR018247">
    <property type="entry name" value="EF_Hand_1_Ca_BS"/>
</dbReference>
<evidence type="ECO:0000256" key="1">
    <source>
        <dbReference type="SAM" id="SignalP"/>
    </source>
</evidence>
<name>V4HYX3_PSEL2</name>
<dbReference type="PATRIC" id="fig|1353533.3.peg.2338"/>